<reference evidence="4" key="1">
    <citation type="submission" date="2021-10" db="EMBL/GenBank/DDBJ databases">
        <title>Tropical sea cucumber genome reveals ecological adaptation and Cuvierian tubules defense mechanism.</title>
        <authorList>
            <person name="Chen T."/>
        </authorList>
    </citation>
    <scope>NUCLEOTIDE SEQUENCE</scope>
    <source>
        <strain evidence="4">Nanhai2018</strain>
        <tissue evidence="4">Muscle</tissue>
    </source>
</reference>
<accession>A0A9Q1C396</accession>
<sequence>MERFEDYIKLHHLKALMRKFGCHQPTDEMPEDGTFSPGRIIKREPGNVTLGEFKSMLESLGIDTTEWDTQMELLFAKVDTSADGMVDWNEFCTYMLLHYRENDKEIQKNSIAFVTEPTITHVPQIKVCGGMVC</sequence>
<dbReference type="PANTHER" id="PTHR44324:SF3">
    <property type="entry name" value="WD REPEAT-CONTAINING PROTEIN 49-LIKE"/>
    <property type="match status" value="1"/>
</dbReference>
<keyword evidence="1" id="KW-0677">Repeat</keyword>
<dbReference type="InterPro" id="IPR002048">
    <property type="entry name" value="EF_hand_dom"/>
</dbReference>
<dbReference type="PROSITE" id="PS00018">
    <property type="entry name" value="EF_HAND_1"/>
    <property type="match status" value="1"/>
</dbReference>
<gene>
    <name evidence="4" type="ORF">HOLleu_18177</name>
</gene>
<feature type="domain" description="EF-hand" evidence="3">
    <location>
        <begin position="66"/>
        <end position="101"/>
    </location>
</feature>
<dbReference type="EMBL" id="JAIZAY010000008">
    <property type="protein sequence ID" value="KAJ8037374.1"/>
    <property type="molecule type" value="Genomic_DNA"/>
</dbReference>
<organism evidence="4 5">
    <name type="scientific">Holothuria leucospilota</name>
    <name type="common">Black long sea cucumber</name>
    <name type="synonym">Mertensiothuria leucospilota</name>
    <dbReference type="NCBI Taxonomy" id="206669"/>
    <lineage>
        <taxon>Eukaryota</taxon>
        <taxon>Metazoa</taxon>
        <taxon>Echinodermata</taxon>
        <taxon>Eleutherozoa</taxon>
        <taxon>Echinozoa</taxon>
        <taxon>Holothuroidea</taxon>
        <taxon>Aspidochirotacea</taxon>
        <taxon>Aspidochirotida</taxon>
        <taxon>Holothuriidae</taxon>
        <taxon>Holothuria</taxon>
    </lineage>
</organism>
<evidence type="ECO:0000313" key="5">
    <source>
        <dbReference type="Proteomes" id="UP001152320"/>
    </source>
</evidence>
<dbReference type="PANTHER" id="PTHR44324">
    <property type="entry name" value="WD40 REPEAT DOMAIN 95"/>
    <property type="match status" value="1"/>
</dbReference>
<proteinExistence type="predicted"/>
<protein>
    <submittedName>
        <fullName evidence="4">WD repeat-containing protein on Y chromosome</fullName>
    </submittedName>
</protein>
<keyword evidence="2" id="KW-0106">Calcium</keyword>
<dbReference type="Gene3D" id="1.10.238.10">
    <property type="entry name" value="EF-hand"/>
    <property type="match status" value="1"/>
</dbReference>
<evidence type="ECO:0000256" key="2">
    <source>
        <dbReference type="ARBA" id="ARBA00022837"/>
    </source>
</evidence>
<dbReference type="Proteomes" id="UP001152320">
    <property type="component" value="Chromosome 8"/>
</dbReference>
<evidence type="ECO:0000259" key="3">
    <source>
        <dbReference type="PROSITE" id="PS50222"/>
    </source>
</evidence>
<dbReference type="InterPro" id="IPR011992">
    <property type="entry name" value="EF-hand-dom_pair"/>
</dbReference>
<dbReference type="OrthoDB" id="5980302at2759"/>
<dbReference type="Pfam" id="PF13499">
    <property type="entry name" value="EF-hand_7"/>
    <property type="match status" value="1"/>
</dbReference>
<dbReference type="InterPro" id="IPR018247">
    <property type="entry name" value="EF_Hand_1_Ca_BS"/>
</dbReference>
<comment type="caution">
    <text evidence="4">The sequence shown here is derived from an EMBL/GenBank/DDBJ whole genome shotgun (WGS) entry which is preliminary data.</text>
</comment>
<dbReference type="SUPFAM" id="SSF47473">
    <property type="entry name" value="EF-hand"/>
    <property type="match status" value="1"/>
</dbReference>
<dbReference type="PROSITE" id="PS50222">
    <property type="entry name" value="EF_HAND_2"/>
    <property type="match status" value="1"/>
</dbReference>
<dbReference type="InterPro" id="IPR051242">
    <property type="entry name" value="WD-EF-hand_domain"/>
</dbReference>
<dbReference type="GO" id="GO:0005509">
    <property type="term" value="F:calcium ion binding"/>
    <property type="evidence" value="ECO:0007669"/>
    <property type="project" value="InterPro"/>
</dbReference>
<name>A0A9Q1C396_HOLLE</name>
<dbReference type="AlphaFoldDB" id="A0A9Q1C396"/>
<keyword evidence="5" id="KW-1185">Reference proteome</keyword>
<evidence type="ECO:0000313" key="4">
    <source>
        <dbReference type="EMBL" id="KAJ8037374.1"/>
    </source>
</evidence>
<evidence type="ECO:0000256" key="1">
    <source>
        <dbReference type="ARBA" id="ARBA00022737"/>
    </source>
</evidence>